<gene>
    <name evidence="1" type="ORF">LCGC14_2403290</name>
</gene>
<reference evidence="1" key="1">
    <citation type="journal article" date="2015" name="Nature">
        <title>Complex archaea that bridge the gap between prokaryotes and eukaryotes.</title>
        <authorList>
            <person name="Spang A."/>
            <person name="Saw J.H."/>
            <person name="Jorgensen S.L."/>
            <person name="Zaremba-Niedzwiedzka K."/>
            <person name="Martijn J."/>
            <person name="Lind A.E."/>
            <person name="van Eijk R."/>
            <person name="Schleper C."/>
            <person name="Guy L."/>
            <person name="Ettema T.J."/>
        </authorList>
    </citation>
    <scope>NUCLEOTIDE SEQUENCE</scope>
</reference>
<proteinExistence type="predicted"/>
<name>A0A0F9BUN4_9ZZZZ</name>
<comment type="caution">
    <text evidence="1">The sequence shown here is derived from an EMBL/GenBank/DDBJ whole genome shotgun (WGS) entry which is preliminary data.</text>
</comment>
<dbReference type="AlphaFoldDB" id="A0A0F9BUN4"/>
<sequence length="81" mass="9030">MNKLMMGSLLGSLVLVSSILFISNTPSQSSVADYSQAVSLMTEHMQLHHTIDANMHNQQEMIARIVDVLDKMIGVQERKSK</sequence>
<protein>
    <submittedName>
        <fullName evidence="1">Uncharacterized protein</fullName>
    </submittedName>
</protein>
<accession>A0A0F9BUN4</accession>
<organism evidence="1">
    <name type="scientific">marine sediment metagenome</name>
    <dbReference type="NCBI Taxonomy" id="412755"/>
    <lineage>
        <taxon>unclassified sequences</taxon>
        <taxon>metagenomes</taxon>
        <taxon>ecological metagenomes</taxon>
    </lineage>
</organism>
<dbReference type="EMBL" id="LAZR01036142">
    <property type="protein sequence ID" value="KKL25640.1"/>
    <property type="molecule type" value="Genomic_DNA"/>
</dbReference>
<evidence type="ECO:0000313" key="1">
    <source>
        <dbReference type="EMBL" id="KKL25640.1"/>
    </source>
</evidence>